<evidence type="ECO:0000259" key="6">
    <source>
        <dbReference type="PROSITE" id="PS51379"/>
    </source>
</evidence>
<dbReference type="InterPro" id="IPR009051">
    <property type="entry name" value="Helical_ferredxn"/>
</dbReference>
<dbReference type="PROSITE" id="PS00198">
    <property type="entry name" value="4FE4S_FER_1"/>
    <property type="match status" value="1"/>
</dbReference>
<dbReference type="InterPro" id="IPR017900">
    <property type="entry name" value="4Fe4S_Fe_S_CS"/>
</dbReference>
<dbReference type="Pfam" id="PF13183">
    <property type="entry name" value="Fer4_8"/>
    <property type="match status" value="1"/>
</dbReference>
<keyword evidence="2" id="KW-0479">Metal-binding</keyword>
<reference evidence="7" key="1">
    <citation type="journal article" date="2020" name="mSystems">
        <title>Genome- and Community-Level Interaction Insights into Carbon Utilization and Element Cycling Functions of Hydrothermarchaeota in Hydrothermal Sediment.</title>
        <authorList>
            <person name="Zhou Z."/>
            <person name="Liu Y."/>
            <person name="Xu W."/>
            <person name="Pan J."/>
            <person name="Luo Z.H."/>
            <person name="Li M."/>
        </authorList>
    </citation>
    <scope>NUCLEOTIDE SEQUENCE [LARGE SCALE GENOMIC DNA]</scope>
    <source>
        <strain evidence="7">SpSt-876</strain>
    </source>
</reference>
<organism evidence="7">
    <name type="scientific">candidate division WOR-3 bacterium</name>
    <dbReference type="NCBI Taxonomy" id="2052148"/>
    <lineage>
        <taxon>Bacteria</taxon>
        <taxon>Bacteria division WOR-3</taxon>
    </lineage>
</organism>
<evidence type="ECO:0000256" key="5">
    <source>
        <dbReference type="ARBA" id="ARBA00023014"/>
    </source>
</evidence>
<keyword evidence="5" id="KW-0411">Iron-sulfur</keyword>
<dbReference type="PANTHER" id="PTHR43255:SF1">
    <property type="entry name" value="IRON-SULFUR-BINDING OXIDOREDUCTASE FADF-RELATED"/>
    <property type="match status" value="1"/>
</dbReference>
<keyword evidence="3" id="KW-0560">Oxidoreductase</keyword>
<keyword evidence="4" id="KW-0408">Iron</keyword>
<dbReference type="GO" id="GO:0005886">
    <property type="term" value="C:plasma membrane"/>
    <property type="evidence" value="ECO:0007669"/>
    <property type="project" value="TreeGrafter"/>
</dbReference>
<dbReference type="GO" id="GO:0051539">
    <property type="term" value="F:4 iron, 4 sulfur cluster binding"/>
    <property type="evidence" value="ECO:0007669"/>
    <property type="project" value="UniProtKB-KW"/>
</dbReference>
<dbReference type="GO" id="GO:0016491">
    <property type="term" value="F:oxidoreductase activity"/>
    <property type="evidence" value="ECO:0007669"/>
    <property type="project" value="UniProtKB-KW"/>
</dbReference>
<protein>
    <submittedName>
        <fullName evidence="7">4Fe-4S dicluster domain-containing protein</fullName>
    </submittedName>
</protein>
<dbReference type="EMBL" id="DTLI01000127">
    <property type="protein sequence ID" value="HHS52163.1"/>
    <property type="molecule type" value="Genomic_DNA"/>
</dbReference>
<evidence type="ECO:0000256" key="4">
    <source>
        <dbReference type="ARBA" id="ARBA00023004"/>
    </source>
</evidence>
<evidence type="ECO:0000313" key="7">
    <source>
        <dbReference type="EMBL" id="HHS52163.1"/>
    </source>
</evidence>
<sequence length="132" mass="14473">MLEERNQSNEIINLIEELSGQKIFNCFQCGACTAGCPVAFAMDPVPSQAIRMLQLGMVQEVLDSSGIWLCAACNVCGTRCPRGVDYAKISDALRALVLRSKKNRVEPDKISKALIYDAPQQAFIAGFRKFVG</sequence>
<evidence type="ECO:0000256" key="1">
    <source>
        <dbReference type="ARBA" id="ARBA00022485"/>
    </source>
</evidence>
<dbReference type="SUPFAM" id="SSF46548">
    <property type="entry name" value="alpha-helical ferredoxin"/>
    <property type="match status" value="1"/>
</dbReference>
<dbReference type="AlphaFoldDB" id="A0A7C6EG27"/>
<dbReference type="Gene3D" id="1.10.1060.10">
    <property type="entry name" value="Alpha-helical ferredoxin"/>
    <property type="match status" value="1"/>
</dbReference>
<gene>
    <name evidence="7" type="ORF">ENW73_04770</name>
</gene>
<dbReference type="PANTHER" id="PTHR43255">
    <property type="entry name" value="IRON-SULFUR-BINDING OXIDOREDUCTASE FADF-RELATED-RELATED"/>
    <property type="match status" value="1"/>
</dbReference>
<keyword evidence="1" id="KW-0004">4Fe-4S</keyword>
<evidence type="ECO:0000256" key="2">
    <source>
        <dbReference type="ARBA" id="ARBA00022723"/>
    </source>
</evidence>
<evidence type="ECO:0000256" key="3">
    <source>
        <dbReference type="ARBA" id="ARBA00023002"/>
    </source>
</evidence>
<comment type="caution">
    <text evidence="7">The sequence shown here is derived from an EMBL/GenBank/DDBJ whole genome shotgun (WGS) entry which is preliminary data.</text>
</comment>
<dbReference type="InterPro" id="IPR051460">
    <property type="entry name" value="HdrC_iron-sulfur_subunit"/>
</dbReference>
<proteinExistence type="predicted"/>
<dbReference type="PROSITE" id="PS51379">
    <property type="entry name" value="4FE4S_FER_2"/>
    <property type="match status" value="1"/>
</dbReference>
<dbReference type="GO" id="GO:0046872">
    <property type="term" value="F:metal ion binding"/>
    <property type="evidence" value="ECO:0007669"/>
    <property type="project" value="UniProtKB-KW"/>
</dbReference>
<feature type="domain" description="4Fe-4S ferredoxin-type" evidence="6">
    <location>
        <begin position="16"/>
        <end position="45"/>
    </location>
</feature>
<name>A0A7C6EG27_UNCW3</name>
<dbReference type="InterPro" id="IPR017896">
    <property type="entry name" value="4Fe4S_Fe-S-bd"/>
</dbReference>
<accession>A0A7C6EG27</accession>